<evidence type="ECO:0000256" key="5">
    <source>
        <dbReference type="ARBA" id="ARBA00023242"/>
    </source>
</evidence>
<dbReference type="SUPFAM" id="SSF47459">
    <property type="entry name" value="HLH, helix-loop-helix DNA-binding domain"/>
    <property type="match status" value="1"/>
</dbReference>
<accession>A0A8S0UJA4</accession>
<evidence type="ECO:0000256" key="3">
    <source>
        <dbReference type="ARBA" id="ARBA00023125"/>
    </source>
</evidence>
<dbReference type="GO" id="GO:0005634">
    <property type="term" value="C:nucleus"/>
    <property type="evidence" value="ECO:0007669"/>
    <property type="project" value="UniProtKB-SubCell"/>
</dbReference>
<evidence type="ECO:0000313" key="7">
    <source>
        <dbReference type="EMBL" id="CAA3017675.1"/>
    </source>
</evidence>
<dbReference type="SMART" id="SM00353">
    <property type="entry name" value="HLH"/>
    <property type="match status" value="1"/>
</dbReference>
<evidence type="ECO:0000256" key="1">
    <source>
        <dbReference type="ARBA" id="ARBA00004123"/>
    </source>
</evidence>
<dbReference type="Proteomes" id="UP000594638">
    <property type="component" value="Unassembled WGS sequence"/>
</dbReference>
<keyword evidence="8" id="KW-1185">Reference proteome</keyword>
<gene>
    <name evidence="7" type="ORF">OLEA9_A034862</name>
</gene>
<dbReference type="EMBL" id="CACTIH010007727">
    <property type="protein sequence ID" value="CAA3017675.1"/>
    <property type="molecule type" value="Genomic_DNA"/>
</dbReference>
<dbReference type="GO" id="GO:0046983">
    <property type="term" value="F:protein dimerization activity"/>
    <property type="evidence" value="ECO:0007669"/>
    <property type="project" value="InterPro"/>
</dbReference>
<sequence>MDFFDTTNGYSGNYFGFQGIITNGSSSSSSLILDKEREELVRTMVKPGQKEVNAEKALITLRNHSEAERRRRERINGHLGTLRSLIPGTNKQMDKAALLAEVINKVKELRGNVAEATKGTLVPTDIDEVRVEQQTDEHDGAFFSIRASLCCDYRHEILSDLRLVLESLPLKTVRAEIATLGSRMVNVFVVTGCNTENVKNSPEDCQPLIDSVRQALKSVLDKFYASEEFTSRNMVSSKRRKVSFLSPSNSSSLGDFW</sequence>
<keyword evidence="4" id="KW-0804">Transcription</keyword>
<evidence type="ECO:0000256" key="2">
    <source>
        <dbReference type="ARBA" id="ARBA00023015"/>
    </source>
</evidence>
<proteinExistence type="predicted"/>
<dbReference type="OrthoDB" id="71302at2759"/>
<dbReference type="Gene3D" id="4.10.280.10">
    <property type="entry name" value="Helix-loop-helix DNA-binding domain"/>
    <property type="match status" value="1"/>
</dbReference>
<evidence type="ECO:0000256" key="4">
    <source>
        <dbReference type="ARBA" id="ARBA00023163"/>
    </source>
</evidence>
<keyword evidence="5" id="KW-0539">Nucleus</keyword>
<dbReference type="Gramene" id="OE9A034862T1">
    <property type="protein sequence ID" value="OE9A034862C1"/>
    <property type="gene ID" value="OE9A034862"/>
</dbReference>
<organism evidence="7 8">
    <name type="scientific">Olea europaea subsp. europaea</name>
    <dbReference type="NCBI Taxonomy" id="158383"/>
    <lineage>
        <taxon>Eukaryota</taxon>
        <taxon>Viridiplantae</taxon>
        <taxon>Streptophyta</taxon>
        <taxon>Embryophyta</taxon>
        <taxon>Tracheophyta</taxon>
        <taxon>Spermatophyta</taxon>
        <taxon>Magnoliopsida</taxon>
        <taxon>eudicotyledons</taxon>
        <taxon>Gunneridae</taxon>
        <taxon>Pentapetalae</taxon>
        <taxon>asterids</taxon>
        <taxon>lamiids</taxon>
        <taxon>Lamiales</taxon>
        <taxon>Oleaceae</taxon>
        <taxon>Oleeae</taxon>
        <taxon>Olea</taxon>
    </lineage>
</organism>
<evidence type="ECO:0000259" key="6">
    <source>
        <dbReference type="PROSITE" id="PS50888"/>
    </source>
</evidence>
<reference evidence="7 8" key="1">
    <citation type="submission" date="2019-12" db="EMBL/GenBank/DDBJ databases">
        <authorList>
            <person name="Alioto T."/>
            <person name="Alioto T."/>
            <person name="Gomez Garrido J."/>
        </authorList>
    </citation>
    <scope>NUCLEOTIDE SEQUENCE [LARGE SCALE GENOMIC DNA]</scope>
</reference>
<dbReference type="InterPro" id="IPR045847">
    <property type="entry name" value="AIG1-like"/>
</dbReference>
<dbReference type="PROSITE" id="PS50888">
    <property type="entry name" value="BHLH"/>
    <property type="match status" value="1"/>
</dbReference>
<comment type="caution">
    <text evidence="7">The sequence shown here is derived from an EMBL/GenBank/DDBJ whole genome shotgun (WGS) entry which is preliminary data.</text>
</comment>
<dbReference type="InterPro" id="IPR011598">
    <property type="entry name" value="bHLH_dom"/>
</dbReference>
<dbReference type="AlphaFoldDB" id="A0A8S0UJA4"/>
<name>A0A8S0UJA4_OLEEU</name>
<dbReference type="GO" id="GO:0003677">
    <property type="term" value="F:DNA binding"/>
    <property type="evidence" value="ECO:0007669"/>
    <property type="project" value="UniProtKB-KW"/>
</dbReference>
<keyword evidence="2" id="KW-0805">Transcription regulation</keyword>
<dbReference type="PANTHER" id="PTHR45844:SF3">
    <property type="entry name" value="BHLH DOMAIN-CONTAINING PROTEIN"/>
    <property type="match status" value="1"/>
</dbReference>
<protein>
    <submittedName>
        <fullName evidence="7">Transcription factor bHLH30-like</fullName>
    </submittedName>
</protein>
<dbReference type="InterPro" id="IPR036638">
    <property type="entry name" value="HLH_DNA-bd_sf"/>
</dbReference>
<dbReference type="Pfam" id="PF00010">
    <property type="entry name" value="HLH"/>
    <property type="match status" value="1"/>
</dbReference>
<dbReference type="PANTHER" id="PTHR45844">
    <property type="entry name" value="TRANSCRIPTION FACTOR BHLH30"/>
    <property type="match status" value="1"/>
</dbReference>
<comment type="subcellular location">
    <subcellularLocation>
        <location evidence="1">Nucleus</location>
    </subcellularLocation>
</comment>
<dbReference type="GO" id="GO:0003700">
    <property type="term" value="F:DNA-binding transcription factor activity"/>
    <property type="evidence" value="ECO:0007669"/>
    <property type="project" value="InterPro"/>
</dbReference>
<keyword evidence="3" id="KW-0238">DNA-binding</keyword>
<feature type="domain" description="BHLH" evidence="6">
    <location>
        <begin position="59"/>
        <end position="109"/>
    </location>
</feature>
<evidence type="ECO:0000313" key="8">
    <source>
        <dbReference type="Proteomes" id="UP000594638"/>
    </source>
</evidence>